<protein>
    <submittedName>
        <fullName evidence="1">Uncharacterized protein</fullName>
    </submittedName>
</protein>
<dbReference type="EMBL" id="GBXM01043149">
    <property type="protein sequence ID" value="JAH65428.1"/>
    <property type="molecule type" value="Transcribed_RNA"/>
</dbReference>
<organism evidence="1">
    <name type="scientific">Anguilla anguilla</name>
    <name type="common">European freshwater eel</name>
    <name type="synonym">Muraena anguilla</name>
    <dbReference type="NCBI Taxonomy" id="7936"/>
    <lineage>
        <taxon>Eukaryota</taxon>
        <taxon>Metazoa</taxon>
        <taxon>Chordata</taxon>
        <taxon>Craniata</taxon>
        <taxon>Vertebrata</taxon>
        <taxon>Euteleostomi</taxon>
        <taxon>Actinopterygii</taxon>
        <taxon>Neopterygii</taxon>
        <taxon>Teleostei</taxon>
        <taxon>Anguilliformes</taxon>
        <taxon>Anguillidae</taxon>
        <taxon>Anguilla</taxon>
    </lineage>
</organism>
<reference evidence="1" key="1">
    <citation type="submission" date="2014-11" db="EMBL/GenBank/DDBJ databases">
        <authorList>
            <person name="Amaro Gonzalez C."/>
        </authorList>
    </citation>
    <scope>NUCLEOTIDE SEQUENCE</scope>
</reference>
<evidence type="ECO:0000313" key="1">
    <source>
        <dbReference type="EMBL" id="JAH65428.1"/>
    </source>
</evidence>
<accession>A0A0E9UKD7</accession>
<reference evidence="1" key="2">
    <citation type="journal article" date="2015" name="Fish Shellfish Immunol.">
        <title>Early steps in the European eel (Anguilla anguilla)-Vibrio vulnificus interaction in the gills: Role of the RtxA13 toxin.</title>
        <authorList>
            <person name="Callol A."/>
            <person name="Pajuelo D."/>
            <person name="Ebbesson L."/>
            <person name="Teles M."/>
            <person name="MacKenzie S."/>
            <person name="Amaro C."/>
        </authorList>
    </citation>
    <scope>NUCLEOTIDE SEQUENCE</scope>
</reference>
<dbReference type="AlphaFoldDB" id="A0A0E9UKD7"/>
<proteinExistence type="predicted"/>
<name>A0A0E9UKD7_ANGAN</name>
<sequence length="32" mass="3651">MIFVAPPRRQYYTVAPLTLFHLAAQCQPHSPP</sequence>